<keyword evidence="3" id="KW-1185">Reference proteome</keyword>
<dbReference type="RefSeq" id="XP_024688284.1">
    <property type="nucleotide sequence ID" value="XM_024840615.1"/>
</dbReference>
<feature type="region of interest" description="Disordered" evidence="1">
    <location>
        <begin position="264"/>
        <end position="338"/>
    </location>
</feature>
<evidence type="ECO:0000313" key="3">
    <source>
        <dbReference type="Proteomes" id="UP000234254"/>
    </source>
</evidence>
<dbReference type="GeneID" id="36548139"/>
<feature type="compositionally biased region" description="Polar residues" evidence="1">
    <location>
        <begin position="157"/>
        <end position="173"/>
    </location>
</feature>
<dbReference type="EMBL" id="MSFM01000050">
    <property type="protein sequence ID" value="PKX99689.1"/>
    <property type="molecule type" value="Genomic_DNA"/>
</dbReference>
<reference evidence="2" key="1">
    <citation type="submission" date="2016-12" db="EMBL/GenBank/DDBJ databases">
        <title>The genomes of Aspergillus section Nigri reveals drivers in fungal speciation.</title>
        <authorList>
            <consortium name="DOE Joint Genome Institute"/>
            <person name="Vesth T.C."/>
            <person name="Nybo J."/>
            <person name="Theobald S."/>
            <person name="Brandl J."/>
            <person name="Frisvad J.C."/>
            <person name="Nielsen K.F."/>
            <person name="Lyhne E.K."/>
            <person name="Kogle M.E."/>
            <person name="Kuo A."/>
            <person name="Riley R."/>
            <person name="Clum A."/>
            <person name="Nolan M."/>
            <person name="Lipzen A."/>
            <person name="Salamov A."/>
            <person name="Henrissat B."/>
            <person name="Wiebenga A."/>
            <person name="De vries R.P."/>
            <person name="Grigoriev I.V."/>
            <person name="Mortensen U.H."/>
            <person name="Andersen M.R."/>
            <person name="Baker S.E."/>
        </authorList>
    </citation>
    <scope>NUCLEOTIDE SEQUENCE</scope>
    <source>
        <strain evidence="2">IBT 28561</strain>
    </source>
</reference>
<dbReference type="Proteomes" id="UP000234254">
    <property type="component" value="Unassembled WGS sequence"/>
</dbReference>
<dbReference type="OrthoDB" id="1883964at2759"/>
<feature type="region of interest" description="Disordered" evidence="1">
    <location>
        <begin position="1"/>
        <end position="27"/>
    </location>
</feature>
<dbReference type="AlphaFoldDB" id="A0A2I1CPZ8"/>
<comment type="caution">
    <text evidence="2">The sequence shown here is derived from an EMBL/GenBank/DDBJ whole genome shotgun (WGS) entry which is preliminary data.</text>
</comment>
<evidence type="ECO:0000256" key="1">
    <source>
        <dbReference type="SAM" id="MobiDB-lite"/>
    </source>
</evidence>
<gene>
    <name evidence="2" type="ORF">P168DRAFT_322905</name>
</gene>
<feature type="compositionally biased region" description="Basic and acidic residues" evidence="1">
    <location>
        <begin position="227"/>
        <end position="238"/>
    </location>
</feature>
<evidence type="ECO:0000313" key="2">
    <source>
        <dbReference type="EMBL" id="PKX99689.1"/>
    </source>
</evidence>
<feature type="region of interest" description="Disordered" evidence="1">
    <location>
        <begin position="154"/>
        <end position="240"/>
    </location>
</feature>
<feature type="compositionally biased region" description="Low complexity" evidence="1">
    <location>
        <begin position="1"/>
        <end position="12"/>
    </location>
</feature>
<proteinExistence type="predicted"/>
<protein>
    <submittedName>
        <fullName evidence="2">Uncharacterized protein</fullName>
    </submittedName>
</protein>
<feature type="compositionally biased region" description="Polar residues" evidence="1">
    <location>
        <begin position="270"/>
        <end position="282"/>
    </location>
</feature>
<accession>A0A2I1CPZ8</accession>
<feature type="compositionally biased region" description="Polar residues" evidence="1">
    <location>
        <begin position="289"/>
        <end position="301"/>
    </location>
</feature>
<sequence>MASVTTSTAASEASERRIPSTDFSPDIQPEYVWSHVRCISNKPRRPAQTCLRFSGLDRPPFPPAHSQPWFANTPYAPPQSHSGAAFLPPLPPPPHLPPPFHYLRISSLHDRSPVPPKTSHSALPANPLTGFVGPSDWEHFSADHGYIEDAEAMQPRKGTTLSRQPTATLSPKSCTAVPNAPPAHPSEAAASPSNVSPTIRVAHAHEDTGMQSKYSPVSPGAGYAPRDPTRPVRVDSAKSEYSSIAGAETAEHIDGLIEAWNQPVLPETESMAQAPSPLQQKASPIETPKSGQDFTSHQKNMQLRIDTGGPSPTPGGANAHTGVPVTPAKPVDPCENLEPWSKSSLERFVAMLHKEQVADSDAER</sequence>
<dbReference type="VEuPathDB" id="FungiDB:P168DRAFT_322905"/>
<name>A0A2I1CPZ8_ASPC2</name>
<organism evidence="2 3">
    <name type="scientific">Aspergillus campestris (strain IBT 28561)</name>
    <dbReference type="NCBI Taxonomy" id="1392248"/>
    <lineage>
        <taxon>Eukaryota</taxon>
        <taxon>Fungi</taxon>
        <taxon>Dikarya</taxon>
        <taxon>Ascomycota</taxon>
        <taxon>Pezizomycotina</taxon>
        <taxon>Eurotiomycetes</taxon>
        <taxon>Eurotiomycetidae</taxon>
        <taxon>Eurotiales</taxon>
        <taxon>Aspergillaceae</taxon>
        <taxon>Aspergillus</taxon>
        <taxon>Aspergillus subgen. Circumdati</taxon>
    </lineage>
</organism>